<dbReference type="RefSeq" id="WP_254432785.1">
    <property type="nucleotide sequence ID" value="NZ_MKWS01000005.1"/>
</dbReference>
<comment type="caution">
    <text evidence="1">The sequence shown here is derived from an EMBL/GenBank/DDBJ whole genome shotgun (WGS) entry which is preliminary data.</text>
</comment>
<evidence type="ECO:0000313" key="1">
    <source>
        <dbReference type="EMBL" id="RVD78184.1"/>
    </source>
</evidence>
<sequence length="197" mass="21654">MMIGYETIEKAVGRALRALTGVRSAELDGSLQGSAEMAGAPTDETMKVEVENSPFSEAQRIAASIRDFPGDWAWSSKGYELQHTPTGFTMWVANEEYGLAEVSSGHKAKFAEGEKAIIWPAVAEWLGQRKVGFTGKLPKVHIRFSNGQWWCFGKEHPWLGAGDSPAGAYRSWSRAVSIQARTDITPNEVLHVWSAAR</sequence>
<dbReference type="Proteomes" id="UP000288002">
    <property type="component" value="Unassembled WGS sequence"/>
</dbReference>
<dbReference type="AlphaFoldDB" id="A0AA94EQT6"/>
<reference evidence="1 2" key="1">
    <citation type="submission" date="2016-10" db="EMBL/GenBank/DDBJ databases">
        <title>Search of new enzymes for the oxidation of sulfur compounds.</title>
        <authorList>
            <person name="Novo A."/>
            <person name="Moreira I.S."/>
            <person name="Castro P.M."/>
        </authorList>
    </citation>
    <scope>NUCLEOTIDE SEQUENCE [LARGE SCALE GENOMIC DNA]</scope>
    <source>
        <strain evidence="1 2">A9</strain>
    </source>
</reference>
<gene>
    <name evidence="1" type="ORF">A9HBioS_2029</name>
</gene>
<proteinExistence type="predicted"/>
<name>A0AA94EQT6_9PSED</name>
<protein>
    <submittedName>
        <fullName evidence="1">Uncharacterized protein</fullName>
    </submittedName>
</protein>
<accession>A0AA94EQT6</accession>
<evidence type="ECO:0000313" key="2">
    <source>
        <dbReference type="Proteomes" id="UP000288002"/>
    </source>
</evidence>
<dbReference type="EMBL" id="MKWS01000005">
    <property type="protein sequence ID" value="RVD78184.1"/>
    <property type="molecule type" value="Genomic_DNA"/>
</dbReference>
<organism evidence="1 2">
    <name type="scientific">Pseudomonas koreensis</name>
    <dbReference type="NCBI Taxonomy" id="198620"/>
    <lineage>
        <taxon>Bacteria</taxon>
        <taxon>Pseudomonadati</taxon>
        <taxon>Pseudomonadota</taxon>
        <taxon>Gammaproteobacteria</taxon>
        <taxon>Pseudomonadales</taxon>
        <taxon>Pseudomonadaceae</taxon>
        <taxon>Pseudomonas</taxon>
    </lineage>
</organism>